<evidence type="ECO:0000256" key="3">
    <source>
        <dbReference type="ARBA" id="ARBA00022603"/>
    </source>
</evidence>
<dbReference type="Gene3D" id="3.30.950.10">
    <property type="entry name" value="Methyltransferase, Cobalt-precorrin-4 Transmethylase, Domain 2"/>
    <property type="match status" value="1"/>
</dbReference>
<dbReference type="InParanoid" id="D1YX24"/>
<evidence type="ECO:0000313" key="9">
    <source>
        <dbReference type="EMBL" id="BAI60996.1"/>
    </source>
</evidence>
<feature type="binding site" evidence="6 7">
    <location>
        <position position="184"/>
    </location>
    <ligand>
        <name>S-adenosyl-L-methionine</name>
        <dbReference type="ChEBI" id="CHEBI:59789"/>
    </ligand>
</feature>
<comment type="pathway">
    <text evidence="1 6">Protein modification; peptidyl-diphthamide biosynthesis.</text>
</comment>
<dbReference type="EC" id="2.1.1.98" evidence="6"/>
<dbReference type="SUPFAM" id="SSF53790">
    <property type="entry name" value="Tetrapyrrole methylase"/>
    <property type="match status" value="1"/>
</dbReference>
<dbReference type="AlphaFoldDB" id="D1YX24"/>
<dbReference type="CDD" id="cd11647">
    <property type="entry name" value="DHP5_DphB"/>
    <property type="match status" value="1"/>
</dbReference>
<comment type="catalytic activity">
    <reaction evidence="6">
        <text>2-[(3S)-amino-3-carboxypropyl]-L-histidyl-[translation elongation factor 2] + 3 S-adenosyl-L-methionine = diphthine-[translation elongation factor 2] + 3 S-adenosyl-L-homocysteine + 3 H(+)</text>
        <dbReference type="Rhea" id="RHEA:36415"/>
        <dbReference type="Rhea" id="RHEA-COMP:9749"/>
        <dbReference type="Rhea" id="RHEA-COMP:10172"/>
        <dbReference type="ChEBI" id="CHEBI:15378"/>
        <dbReference type="ChEBI" id="CHEBI:57856"/>
        <dbReference type="ChEBI" id="CHEBI:59789"/>
        <dbReference type="ChEBI" id="CHEBI:73995"/>
        <dbReference type="ChEBI" id="CHEBI:82696"/>
        <dbReference type="EC" id="2.1.1.98"/>
    </reaction>
</comment>
<dbReference type="FunCoup" id="D1YX24">
    <property type="interactions" value="187"/>
</dbReference>
<protein>
    <recommendedName>
        <fullName evidence="6">Diphthine synthase</fullName>
        <ecNumber evidence="6">2.1.1.98</ecNumber>
    </recommendedName>
    <alternativeName>
        <fullName evidence="6">Diphthamide biosynthesis methyltransferase</fullName>
    </alternativeName>
</protein>
<name>D1YX24_METPS</name>
<feature type="binding site" evidence="6 7">
    <location>
        <position position="225"/>
    </location>
    <ligand>
        <name>S-adenosyl-L-methionine</name>
        <dbReference type="ChEBI" id="CHEBI:59789"/>
    </ligand>
</feature>
<evidence type="ECO:0000256" key="7">
    <source>
        <dbReference type="PIRSR" id="PIRSR036432-1"/>
    </source>
</evidence>
<feature type="binding site" evidence="6 7">
    <location>
        <position position="250"/>
    </location>
    <ligand>
        <name>S-adenosyl-L-methionine</name>
        <dbReference type="ChEBI" id="CHEBI:59789"/>
    </ligand>
</feature>
<feature type="binding site" evidence="6 7">
    <location>
        <begin position="132"/>
        <end position="133"/>
    </location>
    <ligand>
        <name>S-adenosyl-L-methionine</name>
        <dbReference type="ChEBI" id="CHEBI:59789"/>
    </ligand>
</feature>
<reference evidence="9 10" key="1">
    <citation type="journal article" date="2007" name="Appl. Environ. Microbiol.">
        <title>Isolation of key methanogens for global methane emission from rice paddy fields: a novel isolate affiliated with the clone cluster rice cluster I.</title>
        <authorList>
            <person name="Sakai S."/>
            <person name="Imachi H."/>
            <person name="Sekiguchi Y."/>
            <person name="Ohashi A."/>
            <person name="Harada H."/>
            <person name="Kamagata Y."/>
        </authorList>
    </citation>
    <scope>NUCLEOTIDE SEQUENCE [LARGE SCALE GENOMIC DNA]</scope>
    <source>
        <strain evidence="10">DSM 17711 / JCM 13418 / NBRC 101707 / SANAE</strain>
    </source>
</reference>
<evidence type="ECO:0000256" key="5">
    <source>
        <dbReference type="ARBA" id="ARBA00022691"/>
    </source>
</evidence>
<dbReference type="GO" id="GO:0032259">
    <property type="term" value="P:methylation"/>
    <property type="evidence" value="ECO:0007669"/>
    <property type="project" value="UniProtKB-KW"/>
</dbReference>
<keyword evidence="4 6" id="KW-0808">Transferase</keyword>
<reference evidence="10" key="3">
    <citation type="journal article" date="2011" name="PLoS ONE">
        <title>Genome sequence of a mesophilic hydrogenotrophic methanogen Methanocella paludicola, the first cultivated representative of the order Methanocellales.</title>
        <authorList>
            <person name="Sakai S."/>
            <person name="Takaki Y."/>
            <person name="Shimamura S."/>
            <person name="Sekine M."/>
            <person name="Tajima T."/>
            <person name="Kosugi H."/>
            <person name="Ichikawa N."/>
            <person name="Tasumi E."/>
            <person name="Hiraki A.T."/>
            <person name="Shimizu A."/>
            <person name="Kato Y."/>
            <person name="Nishiko R."/>
            <person name="Mori K."/>
            <person name="Fujita N."/>
            <person name="Imachi H."/>
            <person name="Takai K."/>
        </authorList>
    </citation>
    <scope>NUCLEOTIDE SEQUENCE [LARGE SCALE GENOMIC DNA]</scope>
    <source>
        <strain evidence="10">DSM 17711 / JCM 13418 / NBRC 101707 / SANAE</strain>
    </source>
</reference>
<evidence type="ECO:0000313" key="10">
    <source>
        <dbReference type="Proteomes" id="UP000001882"/>
    </source>
</evidence>
<dbReference type="PATRIC" id="fig|304371.9.peg.953"/>
<evidence type="ECO:0000256" key="1">
    <source>
        <dbReference type="ARBA" id="ARBA00005156"/>
    </source>
</evidence>
<dbReference type="UniPathway" id="UPA00559"/>
<comment type="similarity">
    <text evidence="2 6">Belongs to the diphthine synthase family.</text>
</comment>
<feature type="domain" description="Tetrapyrrole methylase" evidence="8">
    <location>
        <begin position="19"/>
        <end position="205"/>
    </location>
</feature>
<dbReference type="Gene3D" id="3.40.1010.10">
    <property type="entry name" value="Cobalt-precorrin-4 Transmethylase, Domain 1"/>
    <property type="match status" value="1"/>
</dbReference>
<dbReference type="eggNOG" id="arCOG04161">
    <property type="taxonomic scope" value="Archaea"/>
</dbReference>
<feature type="binding site" evidence="6 7">
    <location>
        <position position="107"/>
    </location>
    <ligand>
        <name>S-adenosyl-L-methionine</name>
        <dbReference type="ChEBI" id="CHEBI:59789"/>
    </ligand>
</feature>
<dbReference type="GO" id="GO:0004164">
    <property type="term" value="F:diphthine synthase activity"/>
    <property type="evidence" value="ECO:0007669"/>
    <property type="project" value="UniProtKB-UniRule"/>
</dbReference>
<dbReference type="InterPro" id="IPR035996">
    <property type="entry name" value="4pyrrol_Methylase_sf"/>
</dbReference>
<dbReference type="InterPro" id="IPR004551">
    <property type="entry name" value="Dphthn_synthase"/>
</dbReference>
<organism evidence="9 10">
    <name type="scientific">Methanocella paludicola (strain DSM 17711 / JCM 13418 / NBRC 101707 / SANAE)</name>
    <dbReference type="NCBI Taxonomy" id="304371"/>
    <lineage>
        <taxon>Archaea</taxon>
        <taxon>Methanobacteriati</taxon>
        <taxon>Methanobacteriota</taxon>
        <taxon>Stenosarchaea group</taxon>
        <taxon>Methanomicrobia</taxon>
        <taxon>Methanocellales</taxon>
        <taxon>Methanocellaceae</taxon>
        <taxon>Methanocella</taxon>
    </lineage>
</organism>
<dbReference type="Pfam" id="PF00590">
    <property type="entry name" value="TP_methylase"/>
    <property type="match status" value="1"/>
</dbReference>
<reference evidence="9 10" key="2">
    <citation type="journal article" date="2008" name="Int. J. Syst. Evol. Microbiol.">
        <title>Methanocella paludicola gen. nov., sp. nov., a methane-producing archaeon, the first isolate of the lineage 'Rice Cluster I', and proposal of the new archaeal order Methanocellales ord. nov.</title>
        <authorList>
            <person name="Sakai S."/>
            <person name="Imachi H."/>
            <person name="Hanada S."/>
            <person name="Ohashi A."/>
            <person name="Harada H."/>
            <person name="Kamagata Y."/>
        </authorList>
    </citation>
    <scope>NUCLEOTIDE SEQUENCE [LARGE SCALE GENOMIC DNA]</scope>
    <source>
        <strain evidence="10">DSM 17711 / JCM 13418 / NBRC 101707 / SANAE</strain>
    </source>
</reference>
<dbReference type="InterPro" id="IPR014777">
    <property type="entry name" value="4pyrrole_Mease_sub1"/>
</dbReference>
<dbReference type="KEGG" id="mpd:MCP_0924"/>
<dbReference type="PIRSF" id="PIRSF036432">
    <property type="entry name" value="Diphthine_synth"/>
    <property type="match status" value="1"/>
</dbReference>
<comment type="subunit">
    <text evidence="6">Homodimer.</text>
</comment>
<evidence type="ECO:0000256" key="4">
    <source>
        <dbReference type="ARBA" id="ARBA00022679"/>
    </source>
</evidence>
<feature type="binding site" evidence="6 7">
    <location>
        <position position="27"/>
    </location>
    <ligand>
        <name>S-adenosyl-L-methionine</name>
        <dbReference type="ChEBI" id="CHEBI:59789"/>
    </ligand>
</feature>
<evidence type="ECO:0000256" key="6">
    <source>
        <dbReference type="HAMAP-Rule" id="MF_01084"/>
    </source>
</evidence>
<dbReference type="HAMAP" id="MF_01084">
    <property type="entry name" value="Diphthine_synth"/>
    <property type="match status" value="1"/>
</dbReference>
<dbReference type="EMBL" id="AP011532">
    <property type="protein sequence ID" value="BAI60996.1"/>
    <property type="molecule type" value="Genomic_DNA"/>
</dbReference>
<accession>D1YX24</accession>
<dbReference type="Proteomes" id="UP000001882">
    <property type="component" value="Chromosome"/>
</dbReference>
<dbReference type="InterPro" id="IPR000878">
    <property type="entry name" value="4pyrrol_Mease"/>
</dbReference>
<evidence type="ECO:0000259" key="8">
    <source>
        <dbReference type="Pfam" id="PF00590"/>
    </source>
</evidence>
<keyword evidence="10" id="KW-1185">Reference proteome</keyword>
<comment type="function">
    <text evidence="6">S-adenosyl-L-methionine-dependent methyltransferase that catalyzes the trimethylation of the amino group of the modified target histidine residue in translation elongation factor 2 (EF-2), to form an intermediate called diphthine. The three successive methylation reactions represent the second step of diphthamide biosynthesis.</text>
</comment>
<dbReference type="GO" id="GO:0017183">
    <property type="term" value="P:protein histidyl modification to diphthamide"/>
    <property type="evidence" value="ECO:0007669"/>
    <property type="project" value="UniProtKB-UniRule"/>
</dbReference>
<dbReference type="PANTHER" id="PTHR10882">
    <property type="entry name" value="DIPHTHINE SYNTHASE"/>
    <property type="match status" value="1"/>
</dbReference>
<dbReference type="NCBIfam" id="TIGR00522">
    <property type="entry name" value="dph5"/>
    <property type="match status" value="1"/>
</dbReference>
<evidence type="ECO:0000256" key="2">
    <source>
        <dbReference type="ARBA" id="ARBA00006729"/>
    </source>
</evidence>
<feature type="binding site" evidence="6 7">
    <location>
        <position position="104"/>
    </location>
    <ligand>
        <name>S-adenosyl-L-methionine</name>
        <dbReference type="ChEBI" id="CHEBI:59789"/>
    </ligand>
</feature>
<dbReference type="STRING" id="304371.MCP_0924"/>
<keyword evidence="5 6" id="KW-0949">S-adenosyl-L-methionine</keyword>
<gene>
    <name evidence="6 9" type="primary">dphB</name>
    <name evidence="9" type="ordered locus">MCP_0924</name>
</gene>
<dbReference type="InterPro" id="IPR014776">
    <property type="entry name" value="4pyrrole_Mease_sub2"/>
</dbReference>
<dbReference type="PANTHER" id="PTHR10882:SF0">
    <property type="entry name" value="DIPHTHINE METHYL ESTER SYNTHASE"/>
    <property type="match status" value="1"/>
</dbReference>
<keyword evidence="3 6" id="KW-0489">Methyltransferase</keyword>
<proteinExistence type="inferred from homology"/>
<sequence length="274" mass="29970">MRQTVNNISMRPELGVVTMLTFIGLGLWDENDVSLKGLEAIREADVVYAEFYTSRLMGTTLEKMEALYGKPVKVLVREDVEQHPKDNVLKDALDKKVVFLTGGDAMVATTHVDLRLRAQKMGIDTAIIHGASISSAVCGATGLQNYRFGKSATIAFPYKNIISETPYDTIKMNKANGLHTLLFLDIDREKGYMTINRGVELLLAVEERRKEGVLTDALGVGIARAGSPAPCVKAAKLDELKALDFGAPLHIMVVPAELHFLEEEALQALAGLKT</sequence>